<dbReference type="GO" id="GO:0004180">
    <property type="term" value="F:carboxypeptidase activity"/>
    <property type="evidence" value="ECO:0007669"/>
    <property type="project" value="UniProtKB-KW"/>
</dbReference>
<dbReference type="Gene3D" id="2.60.40.10">
    <property type="entry name" value="Immunoglobulins"/>
    <property type="match status" value="1"/>
</dbReference>
<accession>A0A8T3VH08</accession>
<comment type="caution">
    <text evidence="1">The sequence shown here is derived from an EMBL/GenBank/DDBJ whole genome shotgun (WGS) entry which is preliminary data.</text>
</comment>
<organism evidence="1 2">
    <name type="scientific">Methanobrevibacter millerae</name>
    <dbReference type="NCBI Taxonomy" id="230361"/>
    <lineage>
        <taxon>Archaea</taxon>
        <taxon>Methanobacteriati</taxon>
        <taxon>Methanobacteriota</taxon>
        <taxon>Methanomada group</taxon>
        <taxon>Methanobacteria</taxon>
        <taxon>Methanobacteriales</taxon>
        <taxon>Methanobacteriaceae</taxon>
        <taxon>Methanobrevibacter</taxon>
    </lineage>
</organism>
<keyword evidence="1" id="KW-0645">Protease</keyword>
<name>A0A8T3VH08_9EURY</name>
<gene>
    <name evidence="1" type="ORF">E7Z73_08590</name>
</gene>
<protein>
    <submittedName>
        <fullName evidence="1">Carboxypeptidase regulatory-like domain-containing protein</fullName>
    </submittedName>
</protein>
<proteinExistence type="predicted"/>
<dbReference type="InterPro" id="IPR013783">
    <property type="entry name" value="Ig-like_fold"/>
</dbReference>
<keyword evidence="1" id="KW-0121">Carboxypeptidase</keyword>
<evidence type="ECO:0000313" key="1">
    <source>
        <dbReference type="EMBL" id="MBE6505775.1"/>
    </source>
</evidence>
<dbReference type="Proteomes" id="UP000762703">
    <property type="component" value="Unassembled WGS sequence"/>
</dbReference>
<keyword evidence="1" id="KW-0378">Hydrolase</keyword>
<dbReference type="AlphaFoldDB" id="A0A8T3VH08"/>
<dbReference type="EMBL" id="SUTE01000071">
    <property type="protein sequence ID" value="MBE6505775.1"/>
    <property type="molecule type" value="Genomic_DNA"/>
</dbReference>
<evidence type="ECO:0000313" key="2">
    <source>
        <dbReference type="Proteomes" id="UP000762703"/>
    </source>
</evidence>
<reference evidence="1" key="1">
    <citation type="submission" date="2019-04" db="EMBL/GenBank/DDBJ databases">
        <title>Evolution of Biomass-Degrading Anaerobic Consortia Revealed by Metagenomics.</title>
        <authorList>
            <person name="Peng X."/>
        </authorList>
    </citation>
    <scope>NUCLEOTIDE SEQUENCE</scope>
    <source>
        <strain evidence="1">SIG12</strain>
    </source>
</reference>
<sequence>MKNYSRFLIFLVLIIFISSIAVVSASDLNETAGDEIQVSNAIEVEQYADGSPINEETNVDDDLINLSECSSIVLQVSDNEGVISHRRDATNALDIIIENGYWGDIEYQKQYKNPDGYFAHVIVTSNGWLIGNGGVTDGSAFRQIESITSEMVVNNVISDAYLSRIYSIMSRYSLGHFVIKAADGTYGVVFNNLYHVGKLEPGQFVVCPNVYSMSQRGTYDTSLSPVDATIKLGYTDSYGVNRRNLMTYHWKLTKSSNGLSYSVDSYASNDNGAGCGRSTASLADNIYYYNNYISKSSLPATPNKIYLGTHIFDKSTIEIFKLLSPITSTVVGENIELKYQVNYIPHSTPLVRFAIPEGFEFNSASVSKGSYVFATDSDIVVWTLTDCDANNFITLSLKAVKSGQYDLLYALDNDFVNSVKLTVNEYGALISAEDVNKYCRGSERLNIYLKDVANHPIVGEKLTININGVDYTRTTNENGLASIAINLDPGDYPITAKYNGSFGANTTSANVHVLSTVSGNDIVKMYKNGTQYCAKFKDTSGNPLVNGDIAFNINGVFYNRKTDASGQANLNINLNPGKYIITAINRINSDQNFNVVEVLPILVDGHNLTKYYRNDSVYSIKVLDDVGNPLPGVDVVFNINGVFYTRTSNATGYANLNLRLQPGQYIVTAEYKTFMSSNIITVLPVLFANDTVSYTNESNFCVKLIDGQGNPYANQSIEFNINGVMYNNVTDDEGIARLFINLVDGEYVVTSTYDEYSIANTITIKNEA</sequence>